<gene>
    <name evidence="2" type="primary">g6546</name>
    <name evidence="2" type="ORF">VP750_LOCUS5602</name>
</gene>
<reference evidence="2 3" key="1">
    <citation type="submission" date="2024-06" db="EMBL/GenBank/DDBJ databases">
        <authorList>
            <person name="Kraege A."/>
            <person name="Thomma B."/>
        </authorList>
    </citation>
    <scope>NUCLEOTIDE SEQUENCE [LARGE SCALE GENOMIC DNA]</scope>
</reference>
<evidence type="ECO:0000313" key="3">
    <source>
        <dbReference type="Proteomes" id="UP001497392"/>
    </source>
</evidence>
<sequence length="189" mass="19491">MSDDGKGYVLLADSVNRGYQGGSLVGVLGVGPLVAYRLARRGDVNVLRESVIACGKSAGVGIALGGASGIGVSYGKKLPEHEIYYREHRLLHNAGVRRRELYVVYGMSFAASAVAAVSGWRDVQLIAGGAAIGAAAGVLAHVATFKEDSVTAPTGGARAVLAPCGFEIEAAQSDGKEPAQDDMHLLIEP</sequence>
<protein>
    <submittedName>
        <fullName evidence="2">G6546 protein</fullName>
    </submittedName>
</protein>
<organism evidence="2 3">
    <name type="scientific">Coccomyxa viridis</name>
    <dbReference type="NCBI Taxonomy" id="1274662"/>
    <lineage>
        <taxon>Eukaryota</taxon>
        <taxon>Viridiplantae</taxon>
        <taxon>Chlorophyta</taxon>
        <taxon>core chlorophytes</taxon>
        <taxon>Trebouxiophyceae</taxon>
        <taxon>Trebouxiophyceae incertae sedis</taxon>
        <taxon>Coccomyxaceae</taxon>
        <taxon>Coccomyxa</taxon>
    </lineage>
</organism>
<keyword evidence="1" id="KW-0472">Membrane</keyword>
<name>A0ABP1FVM9_9CHLO</name>
<keyword evidence="1" id="KW-1133">Transmembrane helix</keyword>
<comment type="caution">
    <text evidence="2">The sequence shown here is derived from an EMBL/GenBank/DDBJ whole genome shotgun (WGS) entry which is preliminary data.</text>
</comment>
<dbReference type="EMBL" id="CAXHTA020000009">
    <property type="protein sequence ID" value="CAL5223943.1"/>
    <property type="molecule type" value="Genomic_DNA"/>
</dbReference>
<keyword evidence="1" id="KW-0812">Transmembrane</keyword>
<keyword evidence="3" id="KW-1185">Reference proteome</keyword>
<feature type="transmembrane region" description="Helical" evidence="1">
    <location>
        <begin position="101"/>
        <end position="120"/>
    </location>
</feature>
<proteinExistence type="predicted"/>
<accession>A0ABP1FVM9</accession>
<evidence type="ECO:0000256" key="1">
    <source>
        <dbReference type="SAM" id="Phobius"/>
    </source>
</evidence>
<evidence type="ECO:0000313" key="2">
    <source>
        <dbReference type="EMBL" id="CAL5223943.1"/>
    </source>
</evidence>
<dbReference type="Proteomes" id="UP001497392">
    <property type="component" value="Unassembled WGS sequence"/>
</dbReference>
<feature type="transmembrane region" description="Helical" evidence="1">
    <location>
        <begin position="126"/>
        <end position="145"/>
    </location>
</feature>
<feature type="transmembrane region" description="Helical" evidence="1">
    <location>
        <begin position="20"/>
        <end position="39"/>
    </location>
</feature>